<accession>A0A1V4AT00</accession>
<evidence type="ECO:0000313" key="2">
    <source>
        <dbReference type="Proteomes" id="UP000189681"/>
    </source>
</evidence>
<proteinExistence type="predicted"/>
<dbReference type="EMBL" id="AYTS01000091">
    <property type="protein sequence ID" value="OOP56206.1"/>
    <property type="molecule type" value="Genomic_DNA"/>
</dbReference>
<sequence>MVETTCGEGKRSSRQSIKDKVSLLDEETIKKINEVVIRAGHTLVKKQDEGLRIKADTYVLESDVHFPTDVNLLWDAHARVLM</sequence>
<reference evidence="1 2" key="1">
    <citation type="journal article" date="2017" name="Water Res.">
        <title>Discovery and metagenomic analysis of an anammox bacterial enrichment related to Candidatus "Brocadia caroliniensis" in a full-scale glycerol-fed nitritation-denitritation separate centrate treatment process.</title>
        <authorList>
            <person name="Park H."/>
            <person name="Brotto A.C."/>
            <person name="van Loosdrecht M.C."/>
            <person name="Chandran K."/>
        </authorList>
    </citation>
    <scope>NUCLEOTIDE SEQUENCE [LARGE SCALE GENOMIC DNA]</scope>
    <source>
        <strain evidence="1">26THWARD</strain>
    </source>
</reference>
<gene>
    <name evidence="1" type="ORF">AYP45_10440</name>
</gene>
<evidence type="ECO:0000313" key="1">
    <source>
        <dbReference type="EMBL" id="OOP56206.1"/>
    </source>
</evidence>
<organism evidence="1 2">
    <name type="scientific">Candidatus Brocadia carolinensis</name>
    <dbReference type="NCBI Taxonomy" id="1004156"/>
    <lineage>
        <taxon>Bacteria</taxon>
        <taxon>Pseudomonadati</taxon>
        <taxon>Planctomycetota</taxon>
        <taxon>Candidatus Brocadiia</taxon>
        <taxon>Candidatus Brocadiales</taxon>
        <taxon>Candidatus Brocadiaceae</taxon>
        <taxon>Candidatus Brocadia</taxon>
    </lineage>
</organism>
<name>A0A1V4AT00_9BACT</name>
<comment type="caution">
    <text evidence="1">The sequence shown here is derived from an EMBL/GenBank/DDBJ whole genome shotgun (WGS) entry which is preliminary data.</text>
</comment>
<dbReference type="Proteomes" id="UP000189681">
    <property type="component" value="Unassembled WGS sequence"/>
</dbReference>
<protein>
    <submittedName>
        <fullName evidence="1">Uncharacterized protein</fullName>
    </submittedName>
</protein>
<dbReference type="AlphaFoldDB" id="A0A1V4AT00"/>